<sequence>MLHIEFITDLGAKVTVDVERPEQVLDVQRHYGRLGWTSGEVPAGGFVFPLDNEPDFDWALIGARAWTNPEGEVMILHRGHAYRRRELEAVDSRKLKLPKAVKYSRGAKPTDPEHLREKADGEIEYVTLAIFRGGKRQDRFAVPQGQTAASGGAREARPAQANQANQANRAAAAQASQRPAPRAAAAAPAEDDTPF</sequence>
<feature type="compositionally biased region" description="Low complexity" evidence="1">
    <location>
        <begin position="158"/>
        <end position="188"/>
    </location>
</feature>
<evidence type="ECO:0000256" key="1">
    <source>
        <dbReference type="SAM" id="MobiDB-lite"/>
    </source>
</evidence>
<dbReference type="AlphaFoldDB" id="F0RKG2"/>
<evidence type="ECO:0000313" key="3">
    <source>
        <dbReference type="Proteomes" id="UP000007718"/>
    </source>
</evidence>
<dbReference type="InterPro" id="IPR024305">
    <property type="entry name" value="ssDNA-bd_DdrB-like"/>
</dbReference>
<name>F0RKG2_DEIPM</name>
<reference evidence="3" key="1">
    <citation type="submission" date="2011-02" db="EMBL/GenBank/DDBJ databases">
        <title>The complete sequence of chromosome of Deinococcus proteolyticus DSM 20540.</title>
        <authorList>
            <consortium name="US DOE Joint Genome Institute (JGI-PGF)"/>
            <person name="Lucas S."/>
            <person name="Copeland A."/>
            <person name="Lapidus A."/>
            <person name="Bruce D."/>
            <person name="Goodwin L."/>
            <person name="Pitluck S."/>
            <person name="Kyrpides N."/>
            <person name="Mavromatis K."/>
            <person name="Pagani I."/>
            <person name="Ivanova N."/>
            <person name="Ovchinnikova G."/>
            <person name="Zeytun A."/>
            <person name="Detter J.C."/>
            <person name="Han C."/>
            <person name="Land M."/>
            <person name="Hauser L."/>
            <person name="Markowitz V."/>
            <person name="Cheng J.-F."/>
            <person name="Hugenholtz P."/>
            <person name="Woyke T."/>
            <person name="Wu D."/>
            <person name="Pukall R."/>
            <person name="Steenblock K."/>
            <person name="Brambilla E."/>
            <person name="Klenk H.-P."/>
            <person name="Eisen J.A."/>
        </authorList>
    </citation>
    <scope>NUCLEOTIDE SEQUENCE [LARGE SCALE GENOMIC DNA]</scope>
    <source>
        <strain evidence="3">ATCC 35074 / DSM 20540 / JCM 6276 / NBRC 101906 / NCIMB 13154 / VKM Ac-1939 / CCM 2703 / MRP</strain>
    </source>
</reference>
<proteinExistence type="predicted"/>
<dbReference type="STRING" id="693977.Deipr_1603"/>
<evidence type="ECO:0000313" key="2">
    <source>
        <dbReference type="EMBL" id="ADY26741.1"/>
    </source>
</evidence>
<protein>
    <submittedName>
        <fullName evidence="2">Putative radiation-induced protein</fullName>
    </submittedName>
</protein>
<keyword evidence="3" id="KW-1185">Reference proteome</keyword>
<feature type="region of interest" description="Disordered" evidence="1">
    <location>
        <begin position="143"/>
        <end position="195"/>
    </location>
</feature>
<dbReference type="EMBL" id="CP002536">
    <property type="protein sequence ID" value="ADY26741.1"/>
    <property type="molecule type" value="Genomic_DNA"/>
</dbReference>
<dbReference type="OrthoDB" id="65756at2"/>
<reference evidence="2 3" key="2">
    <citation type="journal article" date="2012" name="Stand. Genomic Sci.">
        <title>Complete genome sequence of the orange-red pigmented, radioresistant Deinococcus proteolyticus type strain (MRP(T)).</title>
        <authorList>
            <person name="Copeland A."/>
            <person name="Zeytun A."/>
            <person name="Yassawong M."/>
            <person name="Nolan M."/>
            <person name="Lucas S."/>
            <person name="Hammon N."/>
            <person name="Deshpande S."/>
            <person name="Cheng J.F."/>
            <person name="Han C."/>
            <person name="Tapia R."/>
            <person name="Goodwin L.A."/>
            <person name="Pitluck S."/>
            <person name="Mavromatis K."/>
            <person name="Liolios K."/>
            <person name="Pagani I."/>
            <person name="Ivanova N."/>
            <person name="Mikhailova N."/>
            <person name="Pati A."/>
            <person name="Chen A."/>
            <person name="Palaniappan K."/>
            <person name="Land M."/>
            <person name="Hauser L."/>
            <person name="Jeffries C.D."/>
            <person name="Brambilla E.M."/>
            <person name="Rohde M."/>
            <person name="Sikorski J."/>
            <person name="Pukall R."/>
            <person name="Goker M."/>
            <person name="Detter J.C."/>
            <person name="Woyke T."/>
            <person name="Bristow J."/>
            <person name="Eisen J.A."/>
            <person name="Markowitz V."/>
            <person name="Hugenholtz P."/>
            <person name="Kyrpides N.C."/>
            <person name="Klenk H.P."/>
            <person name="Lapidus A."/>
        </authorList>
    </citation>
    <scope>NUCLEOTIDE SEQUENCE [LARGE SCALE GENOMIC DNA]</scope>
    <source>
        <strain evidence="3">ATCC 35074 / DSM 20540 / JCM 6276 / NBRC 101906 / NCIMB 13154 / VKM Ac-1939 / CCM 2703 / MRP</strain>
    </source>
</reference>
<dbReference type="Proteomes" id="UP000007718">
    <property type="component" value="Chromosome"/>
</dbReference>
<organism evidence="2 3">
    <name type="scientific">Deinococcus proteolyticus (strain ATCC 35074 / DSM 20540 / JCM 6276 / NBRC 101906 / NCIMB 13154 / VKM Ac-1939 / CCM 2703 / MRP)</name>
    <dbReference type="NCBI Taxonomy" id="693977"/>
    <lineage>
        <taxon>Bacteria</taxon>
        <taxon>Thermotogati</taxon>
        <taxon>Deinococcota</taxon>
        <taxon>Deinococci</taxon>
        <taxon>Deinococcales</taxon>
        <taxon>Deinococcaceae</taxon>
        <taxon>Deinococcus</taxon>
    </lineage>
</organism>
<accession>F0RKG2</accession>
<dbReference type="HOGENOM" id="CLU_129192_0_0_0"/>
<dbReference type="Pfam" id="PF12747">
    <property type="entry name" value="DdrB"/>
    <property type="match status" value="1"/>
</dbReference>
<dbReference type="RefSeq" id="WP_013615349.1">
    <property type="nucleotide sequence ID" value="NC_015161.1"/>
</dbReference>
<gene>
    <name evidence="2" type="ordered locus">Deipr_1603</name>
</gene>
<dbReference type="KEGG" id="dpt:Deipr_1603"/>
<dbReference type="eggNOG" id="ENOG50337A5">
    <property type="taxonomic scope" value="Bacteria"/>
</dbReference>